<feature type="non-terminal residue" evidence="10">
    <location>
        <position position="1"/>
    </location>
</feature>
<keyword evidence="2 8" id="KW-0812">Transmembrane</keyword>
<accession>A0A5J9WP58</accession>
<evidence type="ECO:0000313" key="10">
    <source>
        <dbReference type="EMBL" id="TVU49665.1"/>
    </source>
</evidence>
<feature type="transmembrane region" description="Helical" evidence="8">
    <location>
        <begin position="674"/>
        <end position="691"/>
    </location>
</feature>
<dbReference type="Gramene" id="TVU49665">
    <property type="protein sequence ID" value="TVU49665"/>
    <property type="gene ID" value="EJB05_00989"/>
</dbReference>
<feature type="transmembrane region" description="Helical" evidence="8">
    <location>
        <begin position="585"/>
        <end position="611"/>
    </location>
</feature>
<dbReference type="SUPFAM" id="SSF48403">
    <property type="entry name" value="Ankyrin repeat"/>
    <property type="match status" value="1"/>
</dbReference>
<feature type="domain" description="PGG" evidence="9">
    <location>
        <begin position="506"/>
        <end position="612"/>
    </location>
</feature>
<evidence type="ECO:0000256" key="5">
    <source>
        <dbReference type="ARBA" id="ARBA00023043"/>
    </source>
</evidence>
<dbReference type="InterPro" id="IPR026961">
    <property type="entry name" value="PGG_dom"/>
</dbReference>
<dbReference type="Pfam" id="PF13962">
    <property type="entry name" value="PGG"/>
    <property type="match status" value="1"/>
</dbReference>
<protein>
    <recommendedName>
        <fullName evidence="9">PGG domain-containing protein</fullName>
    </recommendedName>
</protein>
<dbReference type="InterPro" id="IPR036770">
    <property type="entry name" value="Ankyrin_rpt-contain_sf"/>
</dbReference>
<evidence type="ECO:0000256" key="8">
    <source>
        <dbReference type="SAM" id="Phobius"/>
    </source>
</evidence>
<evidence type="ECO:0000256" key="7">
    <source>
        <dbReference type="PROSITE-ProRule" id="PRU00023"/>
    </source>
</evidence>
<evidence type="ECO:0000256" key="3">
    <source>
        <dbReference type="ARBA" id="ARBA00022737"/>
    </source>
</evidence>
<feature type="transmembrane region" description="Helical" evidence="8">
    <location>
        <begin position="617"/>
        <end position="638"/>
    </location>
</feature>
<feature type="transmembrane region" description="Helical" evidence="8">
    <location>
        <begin position="514"/>
        <end position="532"/>
    </location>
</feature>
<reference evidence="10 11" key="1">
    <citation type="journal article" date="2019" name="Sci. Rep.">
        <title>A high-quality genome of Eragrostis curvula grass provides insights into Poaceae evolution and supports new strategies to enhance forage quality.</title>
        <authorList>
            <person name="Carballo J."/>
            <person name="Santos B.A.C.M."/>
            <person name="Zappacosta D."/>
            <person name="Garbus I."/>
            <person name="Selva J.P."/>
            <person name="Gallo C.A."/>
            <person name="Diaz A."/>
            <person name="Albertini E."/>
            <person name="Caccamo M."/>
            <person name="Echenique V."/>
        </authorList>
    </citation>
    <scope>NUCLEOTIDE SEQUENCE [LARGE SCALE GENOMIC DNA]</scope>
    <source>
        <strain evidence="11">cv. Victoria</strain>
        <tissue evidence="10">Leaf</tissue>
    </source>
</reference>
<gene>
    <name evidence="10" type="ORF">EJB05_00989</name>
</gene>
<dbReference type="AlphaFoldDB" id="A0A5J9WP58"/>
<name>A0A5J9WP58_9POAL</name>
<comment type="subcellular location">
    <subcellularLocation>
        <location evidence="1">Membrane</location>
        <topology evidence="1">Multi-pass membrane protein</topology>
    </subcellularLocation>
</comment>
<keyword evidence="6 8" id="KW-0472">Membrane</keyword>
<dbReference type="PROSITE" id="PS50297">
    <property type="entry name" value="ANK_REP_REGION"/>
    <property type="match status" value="1"/>
</dbReference>
<dbReference type="InterPro" id="IPR002110">
    <property type="entry name" value="Ankyrin_rpt"/>
</dbReference>
<evidence type="ECO:0000313" key="11">
    <source>
        <dbReference type="Proteomes" id="UP000324897"/>
    </source>
</evidence>
<dbReference type="EMBL" id="RWGY01000002">
    <property type="protein sequence ID" value="TVU49665.1"/>
    <property type="molecule type" value="Genomic_DNA"/>
</dbReference>
<evidence type="ECO:0000256" key="1">
    <source>
        <dbReference type="ARBA" id="ARBA00004141"/>
    </source>
</evidence>
<evidence type="ECO:0000256" key="2">
    <source>
        <dbReference type="ARBA" id="ARBA00022692"/>
    </source>
</evidence>
<keyword evidence="5 7" id="KW-0040">ANK repeat</keyword>
<keyword evidence="4 8" id="KW-1133">Transmembrane helix</keyword>
<dbReference type="GO" id="GO:0005886">
    <property type="term" value="C:plasma membrane"/>
    <property type="evidence" value="ECO:0007669"/>
    <property type="project" value="TreeGrafter"/>
</dbReference>
<keyword evidence="11" id="KW-1185">Reference proteome</keyword>
<dbReference type="OrthoDB" id="1847170at2759"/>
<keyword evidence="3" id="KW-0677">Repeat</keyword>
<evidence type="ECO:0000259" key="9">
    <source>
        <dbReference type="Pfam" id="PF13962"/>
    </source>
</evidence>
<organism evidence="10 11">
    <name type="scientific">Eragrostis curvula</name>
    <name type="common">weeping love grass</name>
    <dbReference type="NCBI Taxonomy" id="38414"/>
    <lineage>
        <taxon>Eukaryota</taxon>
        <taxon>Viridiplantae</taxon>
        <taxon>Streptophyta</taxon>
        <taxon>Embryophyta</taxon>
        <taxon>Tracheophyta</taxon>
        <taxon>Spermatophyta</taxon>
        <taxon>Magnoliopsida</taxon>
        <taxon>Liliopsida</taxon>
        <taxon>Poales</taxon>
        <taxon>Poaceae</taxon>
        <taxon>PACMAD clade</taxon>
        <taxon>Chloridoideae</taxon>
        <taxon>Eragrostideae</taxon>
        <taxon>Eragrostidinae</taxon>
        <taxon>Eragrostis</taxon>
    </lineage>
</organism>
<dbReference type="PROSITE" id="PS50088">
    <property type="entry name" value="ANK_REPEAT"/>
    <property type="match status" value="1"/>
</dbReference>
<dbReference type="Pfam" id="PF13857">
    <property type="entry name" value="Ank_5"/>
    <property type="match status" value="1"/>
</dbReference>
<feature type="repeat" description="ANK" evidence="7">
    <location>
        <begin position="411"/>
        <end position="444"/>
    </location>
</feature>
<sequence>MSTPSSMNPLLLASACSGSPRALSFLLSREDRPTYLVPTQEFLDLLKGDSTLATPGPADVEEGADHTTWSAIPLLEGVTPDGDTALHMVATCGDGDNFLESAEVIYRKARGILLAQNRKGDTPLHCAAQAGGPRMVSHLIALAKEEDNNGEFLKEVVRRENGCKETPLHEAVRVGNEHTVELLMAADPELASFPKEGTSPLYLAILLRRIGIAKTIYRMSGGNLSYSGPDGQNALHAAVLRGQASIPEMTEMILGWNIALTTQVDQNRSTPLHFATSALRPRDVSPINILYWMQSPRDILYWIQSNLIVWFPWNRGVGDSDIPFKQVLQANLAPMYQSDDKGLFPIHIAAYKGVNKAVINFLGKCHNIACLRDIKGRTFLHVAVEKKRWHVVARACKTPSLSRIWNMQDNDGNTALHLAVKHGFQDIFCLLLENLETDLNITNDNGETPLDLSESKIRDGYFYSWNPRFLINRALKLCHAKHGNRRLDHFGEQYIQPLDEAAESDKLTKGTQTLGLGAVLMATVAFAASFTLPGGNNDDGTPALSGRYVFDAFIVANSLAFACAGLATINLMYTGYDVVDIPLRIWHFNVAIVFAHGSVASLITAFVLGMYVTLARVAYVIAVGICVVASLVTIFGFMDVIRGYDVAIAVYARLGILPLVTYAAPTIMLQTALVFWPLAFSFIAAAISAKYRHK</sequence>
<proteinExistence type="predicted"/>
<dbReference type="PANTHER" id="PTHR24186:SF50">
    <property type="entry name" value="ANKYRIN REPEAT-CONTAINING PROTEIN ITN1-LIKE ISOFORM X1"/>
    <property type="match status" value="1"/>
</dbReference>
<evidence type="ECO:0000256" key="6">
    <source>
        <dbReference type="ARBA" id="ARBA00023136"/>
    </source>
</evidence>
<dbReference type="Pfam" id="PF12796">
    <property type="entry name" value="Ank_2"/>
    <property type="match status" value="1"/>
</dbReference>
<dbReference type="SMART" id="SM00248">
    <property type="entry name" value="ANK"/>
    <property type="match status" value="8"/>
</dbReference>
<dbReference type="Pfam" id="PF00023">
    <property type="entry name" value="Ank"/>
    <property type="match status" value="1"/>
</dbReference>
<comment type="caution">
    <text evidence="10">The sequence shown here is derived from an EMBL/GenBank/DDBJ whole genome shotgun (WGS) entry which is preliminary data.</text>
</comment>
<dbReference type="Gene3D" id="1.25.40.20">
    <property type="entry name" value="Ankyrin repeat-containing domain"/>
    <property type="match status" value="3"/>
</dbReference>
<dbReference type="PANTHER" id="PTHR24186">
    <property type="entry name" value="PROTEIN PHOSPHATASE 1 REGULATORY SUBUNIT"/>
    <property type="match status" value="1"/>
</dbReference>
<evidence type="ECO:0000256" key="4">
    <source>
        <dbReference type="ARBA" id="ARBA00022989"/>
    </source>
</evidence>
<feature type="transmembrane region" description="Helical" evidence="8">
    <location>
        <begin position="552"/>
        <end position="573"/>
    </location>
</feature>
<dbReference type="Proteomes" id="UP000324897">
    <property type="component" value="Chromosome 6"/>
</dbReference>